<dbReference type="eggNOG" id="COG3576">
    <property type="taxonomic scope" value="Bacteria"/>
</dbReference>
<dbReference type="HOGENOM" id="CLU_1649698_0_0_7"/>
<organism evidence="1 2">
    <name type="scientific">Citrifermentans bemidjiense (strain ATCC BAA-1014 / DSM 16622 / JCM 12645 / Bem)</name>
    <name type="common">Geobacter bemidjiensis</name>
    <dbReference type="NCBI Taxonomy" id="404380"/>
    <lineage>
        <taxon>Bacteria</taxon>
        <taxon>Pseudomonadati</taxon>
        <taxon>Thermodesulfobacteriota</taxon>
        <taxon>Desulfuromonadia</taxon>
        <taxon>Geobacterales</taxon>
        <taxon>Geobacteraceae</taxon>
        <taxon>Citrifermentans</taxon>
    </lineage>
</organism>
<dbReference type="RefSeq" id="WP_012530158.1">
    <property type="nucleotide sequence ID" value="NC_011146.1"/>
</dbReference>
<evidence type="ECO:0000313" key="2">
    <source>
        <dbReference type="Proteomes" id="UP000008825"/>
    </source>
</evidence>
<accession>B5EA36</accession>
<sequence length="160" mass="17397">MATAIPGDLIELLNDPAATKVLATVDEDGVPHLAVKQSLYVDVAGRLVYTELLESSRSNRNLVRSIWFGKSVSVIVSGAGGRSFQVKGKPVKTHISGPLFRKHYLEIRSLLGDVDVAAVWIIEPQEVIDGSYAARSAEERAKFPFFDHLDRLVKPAATAA</sequence>
<proteinExistence type="predicted"/>
<dbReference type="Proteomes" id="UP000008825">
    <property type="component" value="Chromosome"/>
</dbReference>
<dbReference type="KEGG" id="gbm:Gbem_1726"/>
<dbReference type="OrthoDB" id="1846526at2"/>
<reference evidence="1 2" key="1">
    <citation type="submission" date="2008-07" db="EMBL/GenBank/DDBJ databases">
        <title>Complete sequence of Geobacter bemidjiensis BEM.</title>
        <authorList>
            <consortium name="US DOE Joint Genome Institute"/>
            <person name="Lucas S."/>
            <person name="Copeland A."/>
            <person name="Lapidus A."/>
            <person name="Glavina del Rio T."/>
            <person name="Dalin E."/>
            <person name="Tice H."/>
            <person name="Bruce D."/>
            <person name="Goodwin L."/>
            <person name="Pitluck S."/>
            <person name="Kiss H."/>
            <person name="Brettin T."/>
            <person name="Detter J.C."/>
            <person name="Han C."/>
            <person name="Kuske C.R."/>
            <person name="Schmutz J."/>
            <person name="Larimer F."/>
            <person name="Land M."/>
            <person name="Hauser L."/>
            <person name="Kyrpides N."/>
            <person name="Lykidis A."/>
            <person name="Lovley D."/>
            <person name="Richardson P."/>
        </authorList>
    </citation>
    <scope>NUCLEOTIDE SEQUENCE [LARGE SCALE GENOMIC DNA]</scope>
    <source>
        <strain evidence="2">ATCC BAA-1014 / DSM 16622 / JCM 12645 / Bem</strain>
    </source>
</reference>
<dbReference type="STRING" id="404380.Gbem_1726"/>
<dbReference type="InterPro" id="IPR012349">
    <property type="entry name" value="Split_barrel_FMN-bd"/>
</dbReference>
<reference evidence="1 2" key="2">
    <citation type="journal article" date="2010" name="BMC Genomics">
        <title>The genome of Geobacter bemidjiensis, exemplar for the subsurface clade of Geobacter species that predominate in Fe(III)-reducing subsurface environments.</title>
        <authorList>
            <person name="Aklujkar M."/>
            <person name="Young N.D."/>
            <person name="Holmes D."/>
            <person name="Chavan M."/>
            <person name="Risso C."/>
            <person name="Kiss H.E."/>
            <person name="Han C.S."/>
            <person name="Land M.L."/>
            <person name="Lovley D.R."/>
        </authorList>
    </citation>
    <scope>NUCLEOTIDE SEQUENCE [LARGE SCALE GENOMIC DNA]</scope>
    <source>
        <strain evidence="2">ATCC BAA-1014 / DSM 16622 / JCM 12645 / Bem</strain>
    </source>
</reference>
<dbReference type="EMBL" id="CP001124">
    <property type="protein sequence ID" value="ACH38742.1"/>
    <property type="molecule type" value="Genomic_DNA"/>
</dbReference>
<protein>
    <recommendedName>
        <fullName evidence="3">Pyridoxamine 5'-phosphate oxidase putative domain-containing protein</fullName>
    </recommendedName>
</protein>
<dbReference type="Gene3D" id="2.30.110.10">
    <property type="entry name" value="Electron Transport, Fmn-binding Protein, Chain A"/>
    <property type="match status" value="1"/>
</dbReference>
<dbReference type="SUPFAM" id="SSF50475">
    <property type="entry name" value="FMN-binding split barrel"/>
    <property type="match status" value="1"/>
</dbReference>
<gene>
    <name evidence="1" type="ordered locus">Gbem_1726</name>
</gene>
<evidence type="ECO:0008006" key="3">
    <source>
        <dbReference type="Google" id="ProtNLM"/>
    </source>
</evidence>
<name>B5EA36_CITBB</name>
<keyword evidence="2" id="KW-1185">Reference proteome</keyword>
<dbReference type="AlphaFoldDB" id="B5EA36"/>
<evidence type="ECO:0000313" key="1">
    <source>
        <dbReference type="EMBL" id="ACH38742.1"/>
    </source>
</evidence>